<dbReference type="InterPro" id="IPR025558">
    <property type="entry name" value="DUF4283"/>
</dbReference>
<evidence type="ECO:0000259" key="2">
    <source>
        <dbReference type="Pfam" id="PF14392"/>
    </source>
</evidence>
<feature type="domain" description="DUF4283" evidence="1">
    <location>
        <begin position="33"/>
        <end position="97"/>
    </location>
</feature>
<dbReference type="PANTHER" id="PTHR31286:SF167">
    <property type="entry name" value="OS09G0268800 PROTEIN"/>
    <property type="match status" value="1"/>
</dbReference>
<dbReference type="InterPro" id="IPR025836">
    <property type="entry name" value="Zn_knuckle_CX2CX4HX4C"/>
</dbReference>
<accession>A0A7N2LR57</accession>
<dbReference type="EnsemblPlants" id="QL05p068878:mrna">
    <property type="protein sequence ID" value="QL05p068878:mrna:CDS:1"/>
    <property type="gene ID" value="QL05p068878"/>
</dbReference>
<dbReference type="InParanoid" id="A0A7N2LR57"/>
<keyword evidence="4" id="KW-1185">Reference proteome</keyword>
<dbReference type="EMBL" id="LRBV02000005">
    <property type="status" value="NOT_ANNOTATED_CDS"/>
    <property type="molecule type" value="Genomic_DNA"/>
</dbReference>
<name>A0A7N2LR57_QUELO</name>
<dbReference type="InterPro" id="IPR040256">
    <property type="entry name" value="At4g02000-like"/>
</dbReference>
<dbReference type="AlphaFoldDB" id="A0A7N2LR57"/>
<feature type="domain" description="Zinc knuckle CX2CX4HX4C" evidence="2">
    <location>
        <begin position="162"/>
        <end position="209"/>
    </location>
</feature>
<sequence>MEDLAQSWTRLSLSEREGLGCCLTTEESVKSFSIAANFLTKRALNIEAIVRTFTPLWRARTGFKIQNIGDHKILFSFDDKEDVDRILGSELWSFDKHYDNDRPLQDIKYDRTTFWVQVRSLPMRYMPIEAEEKICNAVGKVIKQSDSQVYDGGNFIRVKVSIDITLPLCQGRLLSLNNDKQLWVMFKYERLPNICYWCGRLTHDDRDCDIWIESEGTLRNDQKEFGSSLRAPPFVVSKKKTIMVSGYFSTRKMNNKAIHASQPMEEEPPTQ</sequence>
<organism evidence="3 4">
    <name type="scientific">Quercus lobata</name>
    <name type="common">Valley oak</name>
    <dbReference type="NCBI Taxonomy" id="97700"/>
    <lineage>
        <taxon>Eukaryota</taxon>
        <taxon>Viridiplantae</taxon>
        <taxon>Streptophyta</taxon>
        <taxon>Embryophyta</taxon>
        <taxon>Tracheophyta</taxon>
        <taxon>Spermatophyta</taxon>
        <taxon>Magnoliopsida</taxon>
        <taxon>eudicotyledons</taxon>
        <taxon>Gunneridae</taxon>
        <taxon>Pentapetalae</taxon>
        <taxon>rosids</taxon>
        <taxon>fabids</taxon>
        <taxon>Fagales</taxon>
        <taxon>Fagaceae</taxon>
        <taxon>Quercus</taxon>
    </lineage>
</organism>
<evidence type="ECO:0000313" key="3">
    <source>
        <dbReference type="EnsemblPlants" id="QL05p068878:mrna:CDS:1"/>
    </source>
</evidence>
<dbReference type="Gramene" id="QL05p068878:mrna">
    <property type="protein sequence ID" value="QL05p068878:mrna:CDS:1"/>
    <property type="gene ID" value="QL05p068878"/>
</dbReference>
<evidence type="ECO:0000259" key="1">
    <source>
        <dbReference type="Pfam" id="PF14111"/>
    </source>
</evidence>
<dbReference type="Proteomes" id="UP000594261">
    <property type="component" value="Chromosome 5"/>
</dbReference>
<dbReference type="PANTHER" id="PTHR31286">
    <property type="entry name" value="GLYCINE-RICH CELL WALL STRUCTURAL PROTEIN 1.8-LIKE"/>
    <property type="match status" value="1"/>
</dbReference>
<reference evidence="3 4" key="1">
    <citation type="journal article" date="2016" name="G3 (Bethesda)">
        <title>First Draft Assembly and Annotation of the Genome of a California Endemic Oak Quercus lobata Nee (Fagaceae).</title>
        <authorList>
            <person name="Sork V.L."/>
            <person name="Fitz-Gibbon S.T."/>
            <person name="Puiu D."/>
            <person name="Crepeau M."/>
            <person name="Gugger P.F."/>
            <person name="Sherman R."/>
            <person name="Stevens K."/>
            <person name="Langley C.H."/>
            <person name="Pellegrini M."/>
            <person name="Salzberg S.L."/>
        </authorList>
    </citation>
    <scope>NUCLEOTIDE SEQUENCE [LARGE SCALE GENOMIC DNA]</scope>
    <source>
        <strain evidence="3 4">cv. SW786</strain>
    </source>
</reference>
<protein>
    <recommendedName>
        <fullName evidence="5">CCHC-type domain-containing protein</fullName>
    </recommendedName>
</protein>
<evidence type="ECO:0000313" key="4">
    <source>
        <dbReference type="Proteomes" id="UP000594261"/>
    </source>
</evidence>
<proteinExistence type="predicted"/>
<evidence type="ECO:0008006" key="5">
    <source>
        <dbReference type="Google" id="ProtNLM"/>
    </source>
</evidence>
<dbReference type="Pfam" id="PF14111">
    <property type="entry name" value="DUF4283"/>
    <property type="match status" value="1"/>
</dbReference>
<dbReference type="OMA" id="ANFHELI"/>
<reference evidence="3" key="2">
    <citation type="submission" date="2021-01" db="UniProtKB">
        <authorList>
            <consortium name="EnsemblPlants"/>
        </authorList>
    </citation>
    <scope>IDENTIFICATION</scope>
</reference>
<dbReference type="Pfam" id="PF14392">
    <property type="entry name" value="zf-CCHC_4"/>
    <property type="match status" value="1"/>
</dbReference>